<evidence type="ECO:0000256" key="2">
    <source>
        <dbReference type="ARBA" id="ARBA00008854"/>
    </source>
</evidence>
<dbReference type="InterPro" id="IPR023353">
    <property type="entry name" value="LemA-like_dom_sf"/>
</dbReference>
<accession>A0ABT0P8U6</accession>
<gene>
    <name evidence="7" type="ORF">M4Z11_04555</name>
</gene>
<evidence type="ECO:0000256" key="1">
    <source>
        <dbReference type="ARBA" id="ARBA00004167"/>
    </source>
</evidence>
<keyword evidence="4 6" id="KW-1133">Transmembrane helix</keyword>
<evidence type="ECO:0000256" key="5">
    <source>
        <dbReference type="ARBA" id="ARBA00023136"/>
    </source>
</evidence>
<dbReference type="Pfam" id="PF04011">
    <property type="entry name" value="LemA"/>
    <property type="match status" value="1"/>
</dbReference>
<evidence type="ECO:0000256" key="4">
    <source>
        <dbReference type="ARBA" id="ARBA00022989"/>
    </source>
</evidence>
<comment type="subcellular location">
    <subcellularLocation>
        <location evidence="1">Membrane</location>
        <topology evidence="1">Single-pass membrane protein</topology>
    </subcellularLocation>
</comment>
<name>A0ABT0P8U6_9HYPH</name>
<dbReference type="PANTHER" id="PTHR34478">
    <property type="entry name" value="PROTEIN LEMA"/>
    <property type="match status" value="1"/>
</dbReference>
<comment type="caution">
    <text evidence="7">The sequence shown here is derived from an EMBL/GenBank/DDBJ whole genome shotgun (WGS) entry which is preliminary data.</text>
</comment>
<dbReference type="SUPFAM" id="SSF140478">
    <property type="entry name" value="LemA-like"/>
    <property type="match status" value="1"/>
</dbReference>
<dbReference type="Gene3D" id="1.20.1440.20">
    <property type="entry name" value="LemA-like domain"/>
    <property type="match status" value="1"/>
</dbReference>
<protein>
    <submittedName>
        <fullName evidence="7">LemA family protein</fullName>
    </submittedName>
</protein>
<dbReference type="PANTHER" id="PTHR34478:SF2">
    <property type="entry name" value="MEMBRANE PROTEIN"/>
    <property type="match status" value="1"/>
</dbReference>
<dbReference type="RefSeq" id="WP_249676869.1">
    <property type="nucleotide sequence ID" value="NZ_JAMCOF010000006.1"/>
</dbReference>
<proteinExistence type="inferred from homology"/>
<dbReference type="Proteomes" id="UP001523003">
    <property type="component" value="Unassembled WGS sequence"/>
</dbReference>
<reference evidence="7 8" key="1">
    <citation type="submission" date="2022-05" db="EMBL/GenBank/DDBJ databases">
        <title>Description of the Bartonella bilalgolemii sp. nov. Isolated from Apodemus uralensis (Pallas 1811).</title>
        <authorList>
            <person name="Zgheib R."/>
            <person name="Celebi B."/>
        </authorList>
    </citation>
    <scope>NUCLEOTIDE SEQUENCE [LARGE SCALE GENOMIC DNA]</scope>
    <source>
        <strain evidence="7 8">G70</strain>
    </source>
</reference>
<dbReference type="EMBL" id="JAMCOF010000006">
    <property type="protein sequence ID" value="MCL6229873.1"/>
    <property type="molecule type" value="Genomic_DNA"/>
</dbReference>
<keyword evidence="5 6" id="KW-0472">Membrane</keyword>
<comment type="similarity">
    <text evidence="2">Belongs to the LemA family.</text>
</comment>
<evidence type="ECO:0000256" key="3">
    <source>
        <dbReference type="ARBA" id="ARBA00022692"/>
    </source>
</evidence>
<organism evidence="7 8">
    <name type="scientific">Bartonella bilalgolemii</name>
    <dbReference type="NCBI Taxonomy" id="2942911"/>
    <lineage>
        <taxon>Bacteria</taxon>
        <taxon>Pseudomonadati</taxon>
        <taxon>Pseudomonadota</taxon>
        <taxon>Alphaproteobacteria</taxon>
        <taxon>Hyphomicrobiales</taxon>
        <taxon>Bartonellaceae</taxon>
        <taxon>Bartonella</taxon>
    </lineage>
</organism>
<keyword evidence="3 6" id="KW-0812">Transmembrane</keyword>
<keyword evidence="8" id="KW-1185">Reference proteome</keyword>
<evidence type="ECO:0000256" key="6">
    <source>
        <dbReference type="SAM" id="Phobius"/>
    </source>
</evidence>
<sequence length="215" mass="24458">MLDALTTQRTITIYLKLKILKLFFIIIFLAFLIPFLSGCGFNVIPTNEEKAHAAWSEVLNQYQRRADLVPNLVETVKGYASHEKTALADVIEARAKATQTTINADMLNSPEIMQQYLNNQANLSSALSRLMAIVENYPDLKANQNFLALQSQLEGTENRISIARRDYIEAVRIYNTALKTMPTMIWAKLWFHDAKSMQTFTIDSNAHQTPQVNFN</sequence>
<evidence type="ECO:0000313" key="8">
    <source>
        <dbReference type="Proteomes" id="UP001523003"/>
    </source>
</evidence>
<dbReference type="InterPro" id="IPR007156">
    <property type="entry name" value="MamQ_LemA"/>
</dbReference>
<evidence type="ECO:0000313" key="7">
    <source>
        <dbReference type="EMBL" id="MCL6229873.1"/>
    </source>
</evidence>
<feature type="transmembrane region" description="Helical" evidence="6">
    <location>
        <begin position="19"/>
        <end position="37"/>
    </location>
</feature>